<sequence>MSYDELHPQLHDADLVRPYHLTPLQPPYPPWYKADSHCEFHARMPGHSIETCTTFKKVVQNLINTGILKFDEPSIAANPLPSHGGRGVNMIEEYNEAKRRKTDVSEIQSLLR</sequence>
<protein>
    <submittedName>
        <fullName evidence="1">Uncharacterized protein</fullName>
    </submittedName>
</protein>
<dbReference type="PANTHER" id="PTHR32108:SF5">
    <property type="entry name" value="DYNACTIN SUBUNIT 1-LIKE"/>
    <property type="match status" value="1"/>
</dbReference>
<dbReference type="OrthoDB" id="1724165at2759"/>
<accession>A0A9W7LN91</accession>
<name>A0A9W7LN91_HIBTR</name>
<dbReference type="Proteomes" id="UP001165190">
    <property type="component" value="Unassembled WGS sequence"/>
</dbReference>
<reference evidence="1" key="1">
    <citation type="submission" date="2023-05" db="EMBL/GenBank/DDBJ databases">
        <title>Genome and transcriptome analyses reveal genes involved in the formation of fine ridges on petal epidermal cells in Hibiscus trionum.</title>
        <authorList>
            <person name="Koshimizu S."/>
            <person name="Masuda S."/>
            <person name="Ishii T."/>
            <person name="Shirasu K."/>
            <person name="Hoshino A."/>
            <person name="Arita M."/>
        </authorList>
    </citation>
    <scope>NUCLEOTIDE SEQUENCE</scope>
    <source>
        <strain evidence="1">Hamamatsu line</strain>
    </source>
</reference>
<gene>
    <name evidence="1" type="ORF">HRI_000763000</name>
</gene>
<dbReference type="PANTHER" id="PTHR32108">
    <property type="entry name" value="DNA-DIRECTED RNA POLYMERASE SUBUNIT ALPHA"/>
    <property type="match status" value="1"/>
</dbReference>
<organism evidence="1 2">
    <name type="scientific">Hibiscus trionum</name>
    <name type="common">Flower of an hour</name>
    <dbReference type="NCBI Taxonomy" id="183268"/>
    <lineage>
        <taxon>Eukaryota</taxon>
        <taxon>Viridiplantae</taxon>
        <taxon>Streptophyta</taxon>
        <taxon>Embryophyta</taxon>
        <taxon>Tracheophyta</taxon>
        <taxon>Spermatophyta</taxon>
        <taxon>Magnoliopsida</taxon>
        <taxon>eudicotyledons</taxon>
        <taxon>Gunneridae</taxon>
        <taxon>Pentapetalae</taxon>
        <taxon>rosids</taxon>
        <taxon>malvids</taxon>
        <taxon>Malvales</taxon>
        <taxon>Malvaceae</taxon>
        <taxon>Malvoideae</taxon>
        <taxon>Hibiscus</taxon>
    </lineage>
</organism>
<keyword evidence="2" id="KW-1185">Reference proteome</keyword>
<evidence type="ECO:0000313" key="2">
    <source>
        <dbReference type="Proteomes" id="UP001165190"/>
    </source>
</evidence>
<dbReference type="EMBL" id="BSYR01000010">
    <property type="protein sequence ID" value="GMI70937.1"/>
    <property type="molecule type" value="Genomic_DNA"/>
</dbReference>
<evidence type="ECO:0000313" key="1">
    <source>
        <dbReference type="EMBL" id="GMI70937.1"/>
    </source>
</evidence>
<comment type="caution">
    <text evidence="1">The sequence shown here is derived from an EMBL/GenBank/DDBJ whole genome shotgun (WGS) entry which is preliminary data.</text>
</comment>
<dbReference type="AlphaFoldDB" id="A0A9W7LN91"/>
<proteinExistence type="predicted"/>